<dbReference type="GO" id="GO:0005524">
    <property type="term" value="F:ATP binding"/>
    <property type="evidence" value="ECO:0007669"/>
    <property type="project" value="InterPro"/>
</dbReference>
<dbReference type="PANTHER" id="PTHR44167:SF30">
    <property type="entry name" value="PHOSPHORYLASE KINASE"/>
    <property type="match status" value="1"/>
</dbReference>
<dbReference type="SUPFAM" id="SSF56112">
    <property type="entry name" value="Protein kinase-like (PK-like)"/>
    <property type="match status" value="1"/>
</dbReference>
<organism evidence="2 3">
    <name type="scientific">Caenorhabditis nigoni</name>
    <dbReference type="NCBI Taxonomy" id="1611254"/>
    <lineage>
        <taxon>Eukaryota</taxon>
        <taxon>Metazoa</taxon>
        <taxon>Ecdysozoa</taxon>
        <taxon>Nematoda</taxon>
        <taxon>Chromadorea</taxon>
        <taxon>Rhabditida</taxon>
        <taxon>Rhabditina</taxon>
        <taxon>Rhabditomorpha</taxon>
        <taxon>Rhabditoidea</taxon>
        <taxon>Rhabditidae</taxon>
        <taxon>Peloderinae</taxon>
        <taxon>Caenorhabditis</taxon>
    </lineage>
</organism>
<dbReference type="InterPro" id="IPR011009">
    <property type="entry name" value="Kinase-like_dom_sf"/>
</dbReference>
<dbReference type="InterPro" id="IPR000719">
    <property type="entry name" value="Prot_kinase_dom"/>
</dbReference>
<dbReference type="InterPro" id="IPR008271">
    <property type="entry name" value="Ser/Thr_kinase_AS"/>
</dbReference>
<reference evidence="3" key="1">
    <citation type="submission" date="2017-10" db="EMBL/GenBank/DDBJ databases">
        <title>Rapid genome shrinkage in a self-fertile nematode reveals novel sperm competition proteins.</title>
        <authorList>
            <person name="Yin D."/>
            <person name="Schwarz E.M."/>
            <person name="Thomas C.G."/>
            <person name="Felde R.L."/>
            <person name="Korf I.F."/>
            <person name="Cutter A.D."/>
            <person name="Schartner C.M."/>
            <person name="Ralston E.J."/>
            <person name="Meyer B.J."/>
            <person name="Haag E.S."/>
        </authorList>
    </citation>
    <scope>NUCLEOTIDE SEQUENCE [LARGE SCALE GENOMIC DNA]</scope>
    <source>
        <strain evidence="3">JU1422</strain>
    </source>
</reference>
<dbReference type="PANTHER" id="PTHR44167">
    <property type="entry name" value="OVARIAN-SPECIFIC SERINE/THREONINE-PROTEIN KINASE LOK-RELATED"/>
    <property type="match status" value="1"/>
</dbReference>
<evidence type="ECO:0000313" key="3">
    <source>
        <dbReference type="Proteomes" id="UP000230233"/>
    </source>
</evidence>
<dbReference type="FunFam" id="1.10.510.10:FF:001109">
    <property type="entry name" value="Protein CBG07147"/>
    <property type="match status" value="1"/>
</dbReference>
<dbReference type="PROSITE" id="PS50011">
    <property type="entry name" value="PROTEIN_KINASE_DOM"/>
    <property type="match status" value="1"/>
</dbReference>
<accession>A0A2G5T4D9</accession>
<dbReference type="Proteomes" id="UP000230233">
    <property type="component" value="Chromosome X"/>
</dbReference>
<dbReference type="Gene3D" id="1.10.510.10">
    <property type="entry name" value="Transferase(Phosphotransferase) domain 1"/>
    <property type="match status" value="1"/>
</dbReference>
<dbReference type="GO" id="GO:0005634">
    <property type="term" value="C:nucleus"/>
    <property type="evidence" value="ECO:0007669"/>
    <property type="project" value="TreeGrafter"/>
</dbReference>
<dbReference type="SMART" id="SM00220">
    <property type="entry name" value="S_TKc"/>
    <property type="match status" value="1"/>
</dbReference>
<sequence length="306" mass="35581">MAIKIGYNWRWNLRNGGFGNVSVVDKQFENQEKRVFVMKRVSTSSRYDLEFDIHRSVFGFGREAGSDHIIEMFAMYVAGTEAVFIVDFADQGDLGNRCTLPLHPSLAQNYFRQLIWGLDFIHKKNIVHRDIKPLNLFLKSPSKRITMNAYNKAKKSFLDKLKIGDFGTAERYRTDSGKQLWLKGRRGTQTHLAPELFINGMESKGPPLDVWAAGIVLVELITMKRLWKQANLNDKNFMKYFDDKYYQMDFEWKSLGSAKKLVLKLLKVQSAFRITIEDIIKDPWFVTDIPEDDEFEIAMRGRETLV</sequence>
<name>A0A2G5T4D9_9PELO</name>
<feature type="domain" description="Protein kinase" evidence="1">
    <location>
        <begin position="7"/>
        <end position="285"/>
    </location>
</feature>
<dbReference type="AlphaFoldDB" id="A0A2G5T4D9"/>
<evidence type="ECO:0000313" key="2">
    <source>
        <dbReference type="EMBL" id="PIC22029.1"/>
    </source>
</evidence>
<dbReference type="EMBL" id="PDUG01000006">
    <property type="protein sequence ID" value="PIC22029.1"/>
    <property type="molecule type" value="Genomic_DNA"/>
</dbReference>
<evidence type="ECO:0000259" key="1">
    <source>
        <dbReference type="PROSITE" id="PS50011"/>
    </source>
</evidence>
<dbReference type="PROSITE" id="PS00108">
    <property type="entry name" value="PROTEIN_KINASE_ST"/>
    <property type="match status" value="1"/>
</dbReference>
<protein>
    <recommendedName>
        <fullName evidence="1">Protein kinase domain-containing protein</fullName>
    </recommendedName>
</protein>
<dbReference type="GO" id="GO:0044773">
    <property type="term" value="P:mitotic DNA damage checkpoint signaling"/>
    <property type="evidence" value="ECO:0007669"/>
    <property type="project" value="TreeGrafter"/>
</dbReference>
<dbReference type="Pfam" id="PF00069">
    <property type="entry name" value="Pkinase"/>
    <property type="match status" value="1"/>
</dbReference>
<proteinExistence type="predicted"/>
<keyword evidence="3" id="KW-1185">Reference proteome</keyword>
<dbReference type="GO" id="GO:0004674">
    <property type="term" value="F:protein serine/threonine kinase activity"/>
    <property type="evidence" value="ECO:0007669"/>
    <property type="project" value="TreeGrafter"/>
</dbReference>
<comment type="caution">
    <text evidence="2">The sequence shown here is derived from an EMBL/GenBank/DDBJ whole genome shotgun (WGS) entry which is preliminary data.</text>
</comment>
<gene>
    <name evidence="2" type="primary">Cnig_chr_X.g26654</name>
    <name evidence="2" type="ORF">B9Z55_026654</name>
</gene>
<dbReference type="OrthoDB" id="310217at2759"/>
<dbReference type="STRING" id="1611254.A0A2G5T4D9"/>